<keyword evidence="2" id="KW-1185">Reference proteome</keyword>
<evidence type="ECO:0000313" key="2">
    <source>
        <dbReference type="Proteomes" id="UP000027195"/>
    </source>
</evidence>
<dbReference type="EMBL" id="KL198109">
    <property type="protein sequence ID" value="KDQ07367.1"/>
    <property type="molecule type" value="Genomic_DNA"/>
</dbReference>
<name>A0A067M6A2_BOTB1</name>
<dbReference type="AlphaFoldDB" id="A0A067M6A2"/>
<evidence type="ECO:0000313" key="1">
    <source>
        <dbReference type="EMBL" id="KDQ07367.1"/>
    </source>
</evidence>
<accession>A0A067M6A2</accession>
<dbReference type="HOGENOM" id="CLU_1524911_0_0_1"/>
<sequence length="176" mass="19140">MTTAFDVLIYIDDGEKTAFHHIAICKLNPTDQTNCFVQLAADTSAIVRGQAGKWDLYTPTEPLDKMTRAEIRAFAKAERDREREALHFAKRPAELDPVPTQHCDIQACIEGHRVIAVFAKPLESIAEDLYSRDAVAAAAGKNRQSPSTGAQSSSAVKLSALGDSLSSRVKLANAGW</sequence>
<organism evidence="1 2">
    <name type="scientific">Botryobasidium botryosum (strain FD-172 SS1)</name>
    <dbReference type="NCBI Taxonomy" id="930990"/>
    <lineage>
        <taxon>Eukaryota</taxon>
        <taxon>Fungi</taxon>
        <taxon>Dikarya</taxon>
        <taxon>Basidiomycota</taxon>
        <taxon>Agaricomycotina</taxon>
        <taxon>Agaricomycetes</taxon>
        <taxon>Cantharellales</taxon>
        <taxon>Botryobasidiaceae</taxon>
        <taxon>Botryobasidium</taxon>
    </lineage>
</organism>
<gene>
    <name evidence="1" type="ORF">BOTBODRAFT_60051</name>
</gene>
<dbReference type="InParanoid" id="A0A067M6A2"/>
<protein>
    <submittedName>
        <fullName evidence="1">Uncharacterized protein</fullName>
    </submittedName>
</protein>
<reference evidence="2" key="1">
    <citation type="journal article" date="2014" name="Proc. Natl. Acad. Sci. U.S.A.">
        <title>Extensive sampling of basidiomycete genomes demonstrates inadequacy of the white-rot/brown-rot paradigm for wood decay fungi.</title>
        <authorList>
            <person name="Riley R."/>
            <person name="Salamov A.A."/>
            <person name="Brown D.W."/>
            <person name="Nagy L.G."/>
            <person name="Floudas D."/>
            <person name="Held B.W."/>
            <person name="Levasseur A."/>
            <person name="Lombard V."/>
            <person name="Morin E."/>
            <person name="Otillar R."/>
            <person name="Lindquist E.A."/>
            <person name="Sun H."/>
            <person name="LaButti K.M."/>
            <person name="Schmutz J."/>
            <person name="Jabbour D."/>
            <person name="Luo H."/>
            <person name="Baker S.E."/>
            <person name="Pisabarro A.G."/>
            <person name="Walton J.D."/>
            <person name="Blanchette R.A."/>
            <person name="Henrissat B."/>
            <person name="Martin F."/>
            <person name="Cullen D."/>
            <person name="Hibbett D.S."/>
            <person name="Grigoriev I.V."/>
        </authorList>
    </citation>
    <scope>NUCLEOTIDE SEQUENCE [LARGE SCALE GENOMIC DNA]</scope>
    <source>
        <strain evidence="2">FD-172 SS1</strain>
    </source>
</reference>
<proteinExistence type="predicted"/>
<dbReference type="Proteomes" id="UP000027195">
    <property type="component" value="Unassembled WGS sequence"/>
</dbReference>